<name>A0A8H4PMY7_9HYPO</name>
<feature type="region of interest" description="Disordered" evidence="1">
    <location>
        <begin position="1"/>
        <end position="27"/>
    </location>
</feature>
<dbReference type="Gene3D" id="3.40.50.300">
    <property type="entry name" value="P-loop containing nucleotide triphosphate hydrolases"/>
    <property type="match status" value="1"/>
</dbReference>
<evidence type="ECO:0000313" key="3">
    <source>
        <dbReference type="Proteomes" id="UP000557566"/>
    </source>
</evidence>
<organism evidence="2 3">
    <name type="scientific">Ophiocordyceps sinensis</name>
    <dbReference type="NCBI Taxonomy" id="72228"/>
    <lineage>
        <taxon>Eukaryota</taxon>
        <taxon>Fungi</taxon>
        <taxon>Dikarya</taxon>
        <taxon>Ascomycota</taxon>
        <taxon>Pezizomycotina</taxon>
        <taxon>Sordariomycetes</taxon>
        <taxon>Hypocreomycetidae</taxon>
        <taxon>Hypocreales</taxon>
        <taxon>Ophiocordycipitaceae</taxon>
        <taxon>Ophiocordyceps</taxon>
    </lineage>
</organism>
<dbReference type="InterPro" id="IPR027417">
    <property type="entry name" value="P-loop_NTPase"/>
</dbReference>
<keyword evidence="3" id="KW-1185">Reference proteome</keyword>
<dbReference type="SUPFAM" id="SSF52540">
    <property type="entry name" value="P-loop containing nucleoside triphosphate hydrolases"/>
    <property type="match status" value="1"/>
</dbReference>
<dbReference type="AlphaFoldDB" id="A0A8H4PMY7"/>
<evidence type="ECO:0000313" key="2">
    <source>
        <dbReference type="EMBL" id="KAF4506546.1"/>
    </source>
</evidence>
<dbReference type="Proteomes" id="UP000557566">
    <property type="component" value="Unassembled WGS sequence"/>
</dbReference>
<accession>A0A8H4PMY7</accession>
<proteinExistence type="predicted"/>
<gene>
    <name evidence="2" type="ORF">G6O67_006620</name>
</gene>
<feature type="compositionally biased region" description="Low complexity" evidence="1">
    <location>
        <begin position="1"/>
        <end position="11"/>
    </location>
</feature>
<evidence type="ECO:0000256" key="1">
    <source>
        <dbReference type="SAM" id="MobiDB-lite"/>
    </source>
</evidence>
<comment type="caution">
    <text evidence="2">The sequence shown here is derived from an EMBL/GenBank/DDBJ whole genome shotgun (WGS) entry which is preliminary data.</text>
</comment>
<dbReference type="EMBL" id="JAAVMX010000007">
    <property type="protein sequence ID" value="KAF4506546.1"/>
    <property type="molecule type" value="Genomic_DNA"/>
</dbReference>
<dbReference type="OrthoDB" id="5426988at2759"/>
<sequence>MQNSPNNLPRPVVRPPTRARMGLESAPTGKPLPLIHLNGFPGTGKLTIARALQELLRYRLVHNHLLINPADAVLRRTEPGYQDLRRGIRGAVFSPGTPQRTPPPTSSPTNSFELATKVYGTRRTLRGQCCASEYQLMLSAWPDYWGKQGKPWLSRTFKE</sequence>
<reference evidence="2 3" key="1">
    <citation type="journal article" date="2020" name="Genome Biol. Evol.">
        <title>A new high-quality draft genome assembly of the Chinese cordyceps Ophiocordyceps sinensis.</title>
        <authorList>
            <person name="Shu R."/>
            <person name="Zhang J."/>
            <person name="Meng Q."/>
            <person name="Zhang H."/>
            <person name="Zhou G."/>
            <person name="Li M."/>
            <person name="Wu P."/>
            <person name="Zhao Y."/>
            <person name="Chen C."/>
            <person name="Qin Q."/>
        </authorList>
    </citation>
    <scope>NUCLEOTIDE SEQUENCE [LARGE SCALE GENOMIC DNA]</scope>
    <source>
        <strain evidence="2 3">IOZ07</strain>
    </source>
</reference>
<protein>
    <submittedName>
        <fullName evidence="2">Uncharacterized protein</fullName>
    </submittedName>
</protein>